<dbReference type="AlphaFoldDB" id="A0A2I4F658"/>
<accession>A0A2I4F658</accession>
<dbReference type="RefSeq" id="XP_018827130.1">
    <property type="nucleotide sequence ID" value="XM_018971585.2"/>
</dbReference>
<evidence type="ECO:0000313" key="1">
    <source>
        <dbReference type="Proteomes" id="UP000235220"/>
    </source>
</evidence>
<proteinExistence type="predicted"/>
<organism evidence="1 2">
    <name type="scientific">Juglans regia</name>
    <name type="common">English walnut</name>
    <dbReference type="NCBI Taxonomy" id="51240"/>
    <lineage>
        <taxon>Eukaryota</taxon>
        <taxon>Viridiplantae</taxon>
        <taxon>Streptophyta</taxon>
        <taxon>Embryophyta</taxon>
        <taxon>Tracheophyta</taxon>
        <taxon>Spermatophyta</taxon>
        <taxon>Magnoliopsida</taxon>
        <taxon>eudicotyledons</taxon>
        <taxon>Gunneridae</taxon>
        <taxon>Pentapetalae</taxon>
        <taxon>rosids</taxon>
        <taxon>fabids</taxon>
        <taxon>Fagales</taxon>
        <taxon>Juglandaceae</taxon>
        <taxon>Juglans</taxon>
    </lineage>
</organism>
<dbReference type="KEGG" id="jre:108995913"/>
<reference evidence="2" key="1">
    <citation type="submission" date="2025-08" db="UniProtKB">
        <authorList>
            <consortium name="RefSeq"/>
        </authorList>
    </citation>
    <scope>IDENTIFICATION</scope>
    <source>
        <tissue evidence="2">Leaves</tissue>
    </source>
</reference>
<name>A0A2I4F658_JUGRE</name>
<keyword evidence="1" id="KW-1185">Reference proteome</keyword>
<evidence type="ECO:0000313" key="2">
    <source>
        <dbReference type="RefSeq" id="XP_018827130.1"/>
    </source>
</evidence>
<sequence>MEAVYDSERTKEMDQQKQQKMNKIICRSEVINLLKAIDLANMLLQISDPMHGDVIILTLRHPRTVRRRVSFIPNIKLLVGFSIFISEIFYVSIHNEPMNQEERALLILMLLIGSMIFILLIEISQLIPHRLAAIEERRLLRLVGWIQEALLITLSGTMIYWNLRTPVEPPVIISYSFV</sequence>
<dbReference type="Gramene" id="Jr01_31970_p1">
    <property type="protein sequence ID" value="cds.Jr01_31970_p1"/>
    <property type="gene ID" value="Jr01_31970"/>
</dbReference>
<dbReference type="OrthoDB" id="10533887at2759"/>
<dbReference type="Proteomes" id="UP000235220">
    <property type="component" value="Chromosome 1"/>
</dbReference>
<protein>
    <submittedName>
        <fullName evidence="2">Uncharacterized protein LOC108995913</fullName>
    </submittedName>
</protein>
<dbReference type="GeneID" id="108995913"/>
<gene>
    <name evidence="2" type="primary">LOC108995913</name>
</gene>